<dbReference type="InterPro" id="IPR011488">
    <property type="entry name" value="TIF_2_asu"/>
</dbReference>
<protein>
    <recommendedName>
        <fullName evidence="4">S1 motif domain-containing protein</fullName>
    </recommendedName>
</protein>
<accession>L2GWG7</accession>
<proteinExistence type="inferred from homology"/>
<organism evidence="5 6">
    <name type="scientific">Vavraia culicis (isolate floridensis)</name>
    <name type="common">Microsporidian parasite</name>
    <dbReference type="NCBI Taxonomy" id="948595"/>
    <lineage>
        <taxon>Eukaryota</taxon>
        <taxon>Fungi</taxon>
        <taxon>Fungi incertae sedis</taxon>
        <taxon>Microsporidia</taxon>
        <taxon>Pleistophoridae</taxon>
        <taxon>Vavraia</taxon>
    </lineage>
</organism>
<evidence type="ECO:0000259" key="4">
    <source>
        <dbReference type="PROSITE" id="PS50126"/>
    </source>
</evidence>
<dbReference type="GO" id="GO:0033290">
    <property type="term" value="C:eukaryotic 48S preinitiation complex"/>
    <property type="evidence" value="ECO:0007669"/>
    <property type="project" value="TreeGrafter"/>
</dbReference>
<dbReference type="CDD" id="cd04452">
    <property type="entry name" value="S1_IF2_alpha"/>
    <property type="match status" value="1"/>
</dbReference>
<dbReference type="FunCoup" id="L2GWG7">
    <property type="interactions" value="300"/>
</dbReference>
<dbReference type="InterPro" id="IPR003029">
    <property type="entry name" value="S1_domain"/>
</dbReference>
<sequence length="335" mass="37947">MSDTTEKSFDCRFFEKKYPDVGELVIGKNTRITDLGVYVKLLEYNNIEGLIVVGELSKKRIKNVQKMIKLGKIEVCSVLRVDHEKGYIDLSRKKVLASDFDECYKRYCQNKIGHNIMVSAAKKMDIGVMELYESFGWEKAREYGSLYGYFGLLMSALSRKSDEKKEAVAGVSAQDVSSAADKVGEASKNSMTRNPVTYEDLVKNINPSMIDVLVEQTKLKYNVQKVKIRADIDVTCPAKGGIEAIKDALRSVKSVHDRIEVSLIRPPTYAITLLLHDREEGVRLVKDGCERIKNRIEELDGTYAVVNKVKVYGFKEKKDLNRRFGEAIDVESDEE</sequence>
<dbReference type="Gene3D" id="2.40.50.140">
    <property type="entry name" value="Nucleic acid-binding proteins"/>
    <property type="match status" value="1"/>
</dbReference>
<evidence type="ECO:0000313" key="6">
    <source>
        <dbReference type="Proteomes" id="UP000011081"/>
    </source>
</evidence>
<dbReference type="EMBL" id="GL877418">
    <property type="protein sequence ID" value="ELA47425.1"/>
    <property type="molecule type" value="Genomic_DNA"/>
</dbReference>
<dbReference type="Pfam" id="PF07541">
    <property type="entry name" value="EIF_2_alpha"/>
    <property type="match status" value="1"/>
</dbReference>
<dbReference type="InParanoid" id="L2GWG7"/>
<keyword evidence="6" id="KW-1185">Reference proteome</keyword>
<dbReference type="OMA" id="DVNEHQR"/>
<dbReference type="AlphaFoldDB" id="L2GWG7"/>
<keyword evidence="2" id="KW-0396">Initiation factor</keyword>
<evidence type="ECO:0000313" key="5">
    <source>
        <dbReference type="EMBL" id="ELA47425.1"/>
    </source>
</evidence>
<dbReference type="STRING" id="948595.L2GWG7"/>
<comment type="similarity">
    <text evidence="1">Belongs to the eIF-2-alpha family.</text>
</comment>
<dbReference type="VEuPathDB" id="MicrosporidiaDB:VCUG_01076"/>
<dbReference type="SUPFAM" id="SSF116742">
    <property type="entry name" value="eIF2alpha middle domain-like"/>
    <property type="match status" value="1"/>
</dbReference>
<name>L2GWG7_VAVCU</name>
<dbReference type="FunFam" id="2.40.50.140:FF:000015">
    <property type="entry name" value="Eukaryotic translation initiation factor 2 subunit alpha"/>
    <property type="match status" value="1"/>
</dbReference>
<dbReference type="OrthoDB" id="1685042at2759"/>
<dbReference type="GO" id="GO:0005850">
    <property type="term" value="C:eukaryotic translation initiation factor 2 complex"/>
    <property type="evidence" value="ECO:0007669"/>
    <property type="project" value="TreeGrafter"/>
</dbReference>
<dbReference type="PROSITE" id="PS50126">
    <property type="entry name" value="S1"/>
    <property type="match status" value="1"/>
</dbReference>
<feature type="domain" description="S1 motif" evidence="4">
    <location>
        <begin position="22"/>
        <end position="93"/>
    </location>
</feature>
<dbReference type="InterPro" id="IPR044126">
    <property type="entry name" value="S1_IF2_alpha"/>
</dbReference>
<dbReference type="GO" id="GO:0043022">
    <property type="term" value="F:ribosome binding"/>
    <property type="evidence" value="ECO:0007669"/>
    <property type="project" value="TreeGrafter"/>
</dbReference>
<dbReference type="Gene3D" id="3.30.70.1130">
    <property type="entry name" value="EIF_2_alpha"/>
    <property type="match status" value="1"/>
</dbReference>
<dbReference type="SMART" id="SM00316">
    <property type="entry name" value="S1"/>
    <property type="match status" value="1"/>
</dbReference>
<dbReference type="PANTHER" id="PTHR10602:SF0">
    <property type="entry name" value="EUKARYOTIC TRANSLATION INITIATION FACTOR 2 SUBUNIT 1"/>
    <property type="match status" value="1"/>
</dbReference>
<dbReference type="InterPro" id="IPR012340">
    <property type="entry name" value="NA-bd_OB-fold"/>
</dbReference>
<reference evidence="6" key="1">
    <citation type="submission" date="2011-03" db="EMBL/GenBank/DDBJ databases">
        <title>The genome sequence of Vavraia culicis strain floridensis.</title>
        <authorList>
            <consortium name="The Broad Institute Genome Sequencing Platform"/>
            <person name="Cuomo C."/>
            <person name="Becnel J."/>
            <person name="Sanscrainte N."/>
            <person name="Young S.K."/>
            <person name="Zeng Q."/>
            <person name="Gargeya S."/>
            <person name="Fitzgerald M."/>
            <person name="Haas B."/>
            <person name="Abouelleil A."/>
            <person name="Alvarado L."/>
            <person name="Arachchi H.M."/>
            <person name="Berlin A."/>
            <person name="Chapman S.B."/>
            <person name="Gearin G."/>
            <person name="Goldberg J."/>
            <person name="Griggs A."/>
            <person name="Gujja S."/>
            <person name="Hansen M."/>
            <person name="Heiman D."/>
            <person name="Howarth C."/>
            <person name="Larimer J."/>
            <person name="Lui A."/>
            <person name="MacDonald P.J.P."/>
            <person name="McCowen C."/>
            <person name="Montmayeur A."/>
            <person name="Murphy C."/>
            <person name="Neiman D."/>
            <person name="Pearson M."/>
            <person name="Priest M."/>
            <person name="Roberts A."/>
            <person name="Saif S."/>
            <person name="Shea T."/>
            <person name="Sisk P."/>
            <person name="Stolte C."/>
            <person name="Sykes S."/>
            <person name="Wortman J."/>
            <person name="Nusbaum C."/>
            <person name="Birren B."/>
        </authorList>
    </citation>
    <scope>NUCLEOTIDE SEQUENCE [LARGE SCALE GENOMIC DNA]</scope>
    <source>
        <strain evidence="6">floridensis</strain>
    </source>
</reference>
<dbReference type="PANTHER" id="PTHR10602">
    <property type="entry name" value="EUKARYOTIC TRANSLATION INITIATION FACTOR 2 SUBUNIT 1"/>
    <property type="match status" value="1"/>
</dbReference>
<dbReference type="GO" id="GO:0003743">
    <property type="term" value="F:translation initiation factor activity"/>
    <property type="evidence" value="ECO:0007669"/>
    <property type="project" value="UniProtKB-KW"/>
</dbReference>
<dbReference type="InterPro" id="IPR024055">
    <property type="entry name" value="TIF2_asu_C"/>
</dbReference>
<dbReference type="Gene3D" id="1.10.150.190">
    <property type="entry name" value="Translation initiation factor 2, subunit 1, domain 2"/>
    <property type="match status" value="1"/>
</dbReference>
<dbReference type="GeneID" id="19878958"/>
<keyword evidence="3" id="KW-0648">Protein biosynthesis</keyword>
<evidence type="ECO:0000256" key="1">
    <source>
        <dbReference type="ARBA" id="ARBA00007223"/>
    </source>
</evidence>
<dbReference type="SUPFAM" id="SSF50249">
    <property type="entry name" value="Nucleic acid-binding proteins"/>
    <property type="match status" value="1"/>
</dbReference>
<dbReference type="Pfam" id="PF00575">
    <property type="entry name" value="S1"/>
    <property type="match status" value="1"/>
</dbReference>
<evidence type="ECO:0000256" key="2">
    <source>
        <dbReference type="ARBA" id="ARBA00022540"/>
    </source>
</evidence>
<evidence type="ECO:0000256" key="3">
    <source>
        <dbReference type="ARBA" id="ARBA00022917"/>
    </source>
</evidence>
<dbReference type="RefSeq" id="XP_008074096.1">
    <property type="nucleotide sequence ID" value="XM_008075905.1"/>
</dbReference>
<dbReference type="HOGENOM" id="CLU_033458_0_2_1"/>
<dbReference type="SUPFAM" id="SSF110993">
    <property type="entry name" value="eIF-2-alpha, C-terminal domain"/>
    <property type="match status" value="1"/>
</dbReference>
<dbReference type="GO" id="GO:0003723">
    <property type="term" value="F:RNA binding"/>
    <property type="evidence" value="ECO:0007669"/>
    <property type="project" value="InterPro"/>
</dbReference>
<dbReference type="InterPro" id="IPR024054">
    <property type="entry name" value="TIF2_asu_middle_sf"/>
</dbReference>
<gene>
    <name evidence="5" type="ORF">VCUG_01076</name>
</gene>
<dbReference type="Proteomes" id="UP000011081">
    <property type="component" value="Unassembled WGS sequence"/>
</dbReference>